<protein>
    <recommendedName>
        <fullName evidence="4">DUF4157 domain-containing protein</fullName>
    </recommendedName>
</protein>
<organism evidence="2 3">
    <name type="scientific">Pedobacter paludis</name>
    <dbReference type="NCBI Taxonomy" id="2203212"/>
    <lineage>
        <taxon>Bacteria</taxon>
        <taxon>Pseudomonadati</taxon>
        <taxon>Bacteroidota</taxon>
        <taxon>Sphingobacteriia</taxon>
        <taxon>Sphingobacteriales</taxon>
        <taxon>Sphingobacteriaceae</taxon>
        <taxon>Pedobacter</taxon>
    </lineage>
</organism>
<feature type="transmembrane region" description="Helical" evidence="1">
    <location>
        <begin position="47"/>
        <end position="64"/>
    </location>
</feature>
<dbReference type="EMBL" id="QGNY01000002">
    <property type="protein sequence ID" value="PWS32569.1"/>
    <property type="molecule type" value="Genomic_DNA"/>
</dbReference>
<evidence type="ECO:0008006" key="4">
    <source>
        <dbReference type="Google" id="ProtNLM"/>
    </source>
</evidence>
<dbReference type="Proteomes" id="UP000245391">
    <property type="component" value="Unassembled WGS sequence"/>
</dbReference>
<proteinExistence type="predicted"/>
<dbReference type="RefSeq" id="WP_109928742.1">
    <property type="nucleotide sequence ID" value="NZ_QGNY01000002.1"/>
</dbReference>
<evidence type="ECO:0000313" key="3">
    <source>
        <dbReference type="Proteomes" id="UP000245391"/>
    </source>
</evidence>
<keyword evidence="3" id="KW-1185">Reference proteome</keyword>
<evidence type="ECO:0000313" key="2">
    <source>
        <dbReference type="EMBL" id="PWS32569.1"/>
    </source>
</evidence>
<name>A0A317F3Y7_9SPHI</name>
<feature type="transmembrane region" description="Helical" evidence="1">
    <location>
        <begin position="6"/>
        <end position="26"/>
    </location>
</feature>
<dbReference type="AlphaFoldDB" id="A0A317F3Y7"/>
<dbReference type="OrthoDB" id="1027344at2"/>
<accession>A0A317F3Y7</accession>
<keyword evidence="1" id="KW-1133">Transmembrane helix</keyword>
<comment type="caution">
    <text evidence="2">The sequence shown here is derived from an EMBL/GenBank/DDBJ whole genome shotgun (WGS) entry which is preliminary data.</text>
</comment>
<sequence>MKAPILVIKHLPASGMAIFPFILLKSERLKNDKEIINHEKIHLRQQLELLILPFYVFYVLNYLFNRLKYGEHYLAYRNIIFEKEAYDHEKDLNYLKKGNWFGWLRISKTP</sequence>
<reference evidence="3" key="1">
    <citation type="submission" date="2018-05" db="EMBL/GenBank/DDBJ databases">
        <title>Pedobacter paludis sp. nov., isolated from wetland soil.</title>
        <authorList>
            <person name="Zhang Y."/>
        </authorList>
    </citation>
    <scope>NUCLEOTIDE SEQUENCE [LARGE SCALE GENOMIC DNA]</scope>
    <source>
        <strain evidence="3">R-8</strain>
    </source>
</reference>
<keyword evidence="1" id="KW-0472">Membrane</keyword>
<gene>
    <name evidence="2" type="ORF">DF947_05695</name>
</gene>
<keyword evidence="1" id="KW-0812">Transmembrane</keyword>
<evidence type="ECO:0000256" key="1">
    <source>
        <dbReference type="SAM" id="Phobius"/>
    </source>
</evidence>